<accession>A0A2K1K214</accession>
<sequence length="117" mass="13359">MVEDEELLPTTGACWRTCFPSVRPSVGLRRRLYRITVSSAVTICRYGTSYIEGNADQIKTCELCTSPQNHIINARAHLRVHSQNYFEACAKNGIYDAPWKIITESRSRATLRLFTYV</sequence>
<proteinExistence type="predicted"/>
<dbReference type="EMBL" id="ABEU02000009">
    <property type="protein sequence ID" value="PNR47819.1"/>
    <property type="molecule type" value="Genomic_DNA"/>
</dbReference>
<reference evidence="1 3" key="1">
    <citation type="journal article" date="2008" name="Science">
        <title>The Physcomitrella genome reveals evolutionary insights into the conquest of land by plants.</title>
        <authorList>
            <person name="Rensing S."/>
            <person name="Lang D."/>
            <person name="Zimmer A."/>
            <person name="Terry A."/>
            <person name="Salamov A."/>
            <person name="Shapiro H."/>
            <person name="Nishiyama T."/>
            <person name="Perroud P.-F."/>
            <person name="Lindquist E."/>
            <person name="Kamisugi Y."/>
            <person name="Tanahashi T."/>
            <person name="Sakakibara K."/>
            <person name="Fujita T."/>
            <person name="Oishi K."/>
            <person name="Shin-I T."/>
            <person name="Kuroki Y."/>
            <person name="Toyoda A."/>
            <person name="Suzuki Y."/>
            <person name="Hashimoto A."/>
            <person name="Yamaguchi K."/>
            <person name="Sugano A."/>
            <person name="Kohara Y."/>
            <person name="Fujiyama A."/>
            <person name="Anterola A."/>
            <person name="Aoki S."/>
            <person name="Ashton N."/>
            <person name="Barbazuk W.B."/>
            <person name="Barker E."/>
            <person name="Bennetzen J."/>
            <person name="Bezanilla M."/>
            <person name="Blankenship R."/>
            <person name="Cho S.H."/>
            <person name="Dutcher S."/>
            <person name="Estelle M."/>
            <person name="Fawcett J.A."/>
            <person name="Gundlach H."/>
            <person name="Hanada K."/>
            <person name="Heyl A."/>
            <person name="Hicks K.A."/>
            <person name="Hugh J."/>
            <person name="Lohr M."/>
            <person name="Mayer K."/>
            <person name="Melkozernov A."/>
            <person name="Murata T."/>
            <person name="Nelson D."/>
            <person name="Pils B."/>
            <person name="Prigge M."/>
            <person name="Reiss B."/>
            <person name="Renner T."/>
            <person name="Rombauts S."/>
            <person name="Rushton P."/>
            <person name="Sanderfoot A."/>
            <person name="Schween G."/>
            <person name="Shiu S.-H."/>
            <person name="Stueber K."/>
            <person name="Theodoulou F.L."/>
            <person name="Tu H."/>
            <person name="Van de Peer Y."/>
            <person name="Verrier P.J."/>
            <person name="Waters E."/>
            <person name="Wood A."/>
            <person name="Yang L."/>
            <person name="Cove D."/>
            <person name="Cuming A."/>
            <person name="Hasebe M."/>
            <person name="Lucas S."/>
            <person name="Mishler D.B."/>
            <person name="Reski R."/>
            <person name="Grigoriev I."/>
            <person name="Quatrano R.S."/>
            <person name="Boore J.L."/>
        </authorList>
    </citation>
    <scope>NUCLEOTIDE SEQUENCE [LARGE SCALE GENOMIC DNA]</scope>
    <source>
        <strain evidence="2 3">cv. Gransden 2004</strain>
    </source>
</reference>
<gene>
    <name evidence="1" type="ORF">PHYPA_012292</name>
</gene>
<dbReference type="Proteomes" id="UP000006727">
    <property type="component" value="Chromosome 9"/>
</dbReference>
<reference evidence="1 3" key="2">
    <citation type="journal article" date="2018" name="Plant J.">
        <title>The Physcomitrella patens chromosome-scale assembly reveals moss genome structure and evolution.</title>
        <authorList>
            <person name="Lang D."/>
            <person name="Ullrich K.K."/>
            <person name="Murat F."/>
            <person name="Fuchs J."/>
            <person name="Jenkins J."/>
            <person name="Haas F.B."/>
            <person name="Piednoel M."/>
            <person name="Gundlach H."/>
            <person name="Van Bel M."/>
            <person name="Meyberg R."/>
            <person name="Vives C."/>
            <person name="Morata J."/>
            <person name="Symeonidi A."/>
            <person name="Hiss M."/>
            <person name="Muchero W."/>
            <person name="Kamisugi Y."/>
            <person name="Saleh O."/>
            <person name="Blanc G."/>
            <person name="Decker E.L."/>
            <person name="van Gessel N."/>
            <person name="Grimwood J."/>
            <person name="Hayes R.D."/>
            <person name="Graham S.W."/>
            <person name="Gunter L.E."/>
            <person name="McDaniel S.F."/>
            <person name="Hoernstein S.N.W."/>
            <person name="Larsson A."/>
            <person name="Li F.W."/>
            <person name="Perroud P.F."/>
            <person name="Phillips J."/>
            <person name="Ranjan P."/>
            <person name="Rokshar D.S."/>
            <person name="Rothfels C.J."/>
            <person name="Schneider L."/>
            <person name="Shu S."/>
            <person name="Stevenson D.W."/>
            <person name="Thummler F."/>
            <person name="Tillich M."/>
            <person name="Villarreal Aguilar J.C."/>
            <person name="Widiez T."/>
            <person name="Wong G.K."/>
            <person name="Wymore A."/>
            <person name="Zhang Y."/>
            <person name="Zimmer A.D."/>
            <person name="Quatrano R.S."/>
            <person name="Mayer K.F.X."/>
            <person name="Goodstein D."/>
            <person name="Casacuberta J.M."/>
            <person name="Vandepoele K."/>
            <person name="Reski R."/>
            <person name="Cuming A.C."/>
            <person name="Tuskan G.A."/>
            <person name="Maumus F."/>
            <person name="Salse J."/>
            <person name="Schmutz J."/>
            <person name="Rensing S.A."/>
        </authorList>
    </citation>
    <scope>NUCLEOTIDE SEQUENCE [LARGE SCALE GENOMIC DNA]</scope>
    <source>
        <strain evidence="2 3">cv. Gransden 2004</strain>
    </source>
</reference>
<dbReference type="EnsemblPlants" id="Pp3c9_4710V3.1">
    <property type="protein sequence ID" value="Pp3c9_4710V3.1"/>
    <property type="gene ID" value="Pp3c9_4710"/>
</dbReference>
<dbReference type="AlphaFoldDB" id="A0A2K1K214"/>
<organism evidence="1">
    <name type="scientific">Physcomitrium patens</name>
    <name type="common">Spreading-leaved earth moss</name>
    <name type="synonym">Physcomitrella patens</name>
    <dbReference type="NCBI Taxonomy" id="3218"/>
    <lineage>
        <taxon>Eukaryota</taxon>
        <taxon>Viridiplantae</taxon>
        <taxon>Streptophyta</taxon>
        <taxon>Embryophyta</taxon>
        <taxon>Bryophyta</taxon>
        <taxon>Bryophytina</taxon>
        <taxon>Bryopsida</taxon>
        <taxon>Funariidae</taxon>
        <taxon>Funariales</taxon>
        <taxon>Funariaceae</taxon>
        <taxon>Physcomitrium</taxon>
    </lineage>
</organism>
<evidence type="ECO:0000313" key="2">
    <source>
        <dbReference type="EnsemblPlants" id="Pp3c9_4710V3.1"/>
    </source>
</evidence>
<dbReference type="InParanoid" id="A0A2K1K214"/>
<reference evidence="2" key="3">
    <citation type="submission" date="2020-12" db="UniProtKB">
        <authorList>
            <consortium name="EnsemblPlants"/>
        </authorList>
    </citation>
    <scope>IDENTIFICATION</scope>
</reference>
<name>A0A2K1K214_PHYPA</name>
<protein>
    <submittedName>
        <fullName evidence="1 2">Uncharacterized protein</fullName>
    </submittedName>
</protein>
<evidence type="ECO:0000313" key="3">
    <source>
        <dbReference type="Proteomes" id="UP000006727"/>
    </source>
</evidence>
<keyword evidence="3" id="KW-1185">Reference proteome</keyword>
<dbReference type="Gramene" id="Pp3c9_4710V3.1">
    <property type="protein sequence ID" value="Pp3c9_4710V3.1"/>
    <property type="gene ID" value="Pp3c9_4710"/>
</dbReference>
<evidence type="ECO:0000313" key="1">
    <source>
        <dbReference type="EMBL" id="PNR47819.1"/>
    </source>
</evidence>